<name>A0ABV0QCC3_9TELE</name>
<proteinExistence type="predicted"/>
<evidence type="ECO:0000313" key="1">
    <source>
        <dbReference type="EMBL" id="MEQ2193223.1"/>
    </source>
</evidence>
<comment type="caution">
    <text evidence="1">The sequence shown here is derived from an EMBL/GenBank/DDBJ whole genome shotgun (WGS) entry which is preliminary data.</text>
</comment>
<evidence type="ECO:0000313" key="2">
    <source>
        <dbReference type="Proteomes" id="UP001434883"/>
    </source>
</evidence>
<keyword evidence="2" id="KW-1185">Reference proteome</keyword>
<gene>
    <name evidence="1" type="ORF">XENOCAPTIV_026900</name>
</gene>
<dbReference type="EMBL" id="JAHRIN010006835">
    <property type="protein sequence ID" value="MEQ2193223.1"/>
    <property type="molecule type" value="Genomic_DNA"/>
</dbReference>
<reference evidence="1 2" key="1">
    <citation type="submission" date="2021-06" db="EMBL/GenBank/DDBJ databases">
        <authorList>
            <person name="Palmer J.M."/>
        </authorList>
    </citation>
    <scope>NUCLEOTIDE SEQUENCE [LARGE SCALE GENOMIC DNA]</scope>
    <source>
        <strain evidence="1 2">XC_2019</strain>
        <tissue evidence="1">Muscle</tissue>
    </source>
</reference>
<organism evidence="1 2">
    <name type="scientific">Xenoophorus captivus</name>
    <dbReference type="NCBI Taxonomy" id="1517983"/>
    <lineage>
        <taxon>Eukaryota</taxon>
        <taxon>Metazoa</taxon>
        <taxon>Chordata</taxon>
        <taxon>Craniata</taxon>
        <taxon>Vertebrata</taxon>
        <taxon>Euteleostomi</taxon>
        <taxon>Actinopterygii</taxon>
        <taxon>Neopterygii</taxon>
        <taxon>Teleostei</taxon>
        <taxon>Neoteleostei</taxon>
        <taxon>Acanthomorphata</taxon>
        <taxon>Ovalentaria</taxon>
        <taxon>Atherinomorphae</taxon>
        <taxon>Cyprinodontiformes</taxon>
        <taxon>Goodeidae</taxon>
        <taxon>Xenoophorus</taxon>
    </lineage>
</organism>
<protein>
    <submittedName>
        <fullName evidence="1">Uncharacterized protein</fullName>
    </submittedName>
</protein>
<dbReference type="Proteomes" id="UP001434883">
    <property type="component" value="Unassembled WGS sequence"/>
</dbReference>
<accession>A0ABV0QCC3</accession>
<sequence>MLQKAMLSWAQVSCFLHRFEMLGPMGHQPLCSQSSPVTPSVGLAPVTVILAYSGSCGSRMVSLPFSELSVWSGERGMALSSKGCSSPFCGVSQSGPGLQASGCSVELEQSLLADY</sequence>